<dbReference type="InterPro" id="IPR041569">
    <property type="entry name" value="AAA_lid_3"/>
</dbReference>
<feature type="compositionally biased region" description="Basic and acidic residues" evidence="18">
    <location>
        <begin position="971"/>
        <end position="992"/>
    </location>
</feature>
<dbReference type="InterPro" id="IPR003593">
    <property type="entry name" value="AAA+_ATPase"/>
</dbReference>
<feature type="region of interest" description="Disordered" evidence="18">
    <location>
        <begin position="299"/>
        <end position="335"/>
    </location>
</feature>
<feature type="compositionally biased region" description="Polar residues" evidence="18">
    <location>
        <begin position="952"/>
        <end position="970"/>
    </location>
</feature>
<evidence type="ECO:0000256" key="5">
    <source>
        <dbReference type="ARBA" id="ARBA00022593"/>
    </source>
</evidence>
<comment type="subcellular location">
    <subcellularLocation>
        <location evidence="1">Cytoplasm</location>
        <location evidence="1">Cytosol</location>
    </subcellularLocation>
    <subcellularLocation>
        <location evidence="15">Peroxisome membrane</location>
    </subcellularLocation>
</comment>
<evidence type="ECO:0000256" key="16">
    <source>
        <dbReference type="ARBA" id="ARBA00048778"/>
    </source>
</evidence>
<dbReference type="GO" id="GO:0005524">
    <property type="term" value="F:ATP binding"/>
    <property type="evidence" value="ECO:0007669"/>
    <property type="project" value="UniProtKB-KW"/>
</dbReference>
<keyword evidence="9" id="KW-0067">ATP-binding</keyword>
<keyword evidence="5" id="KW-0962">Peroxisome biogenesis</keyword>
<proteinExistence type="inferred from homology"/>
<evidence type="ECO:0000313" key="20">
    <source>
        <dbReference type="EMBL" id="KAF7782378.1"/>
    </source>
</evidence>
<keyword evidence="11" id="KW-0472">Membrane</keyword>
<dbReference type="CDD" id="cd19526">
    <property type="entry name" value="RecA-like_PEX1_r2"/>
    <property type="match status" value="1"/>
</dbReference>
<name>A0A8H7F7Y8_AGABI</name>
<evidence type="ECO:0000256" key="8">
    <source>
        <dbReference type="ARBA" id="ARBA00022801"/>
    </source>
</evidence>
<feature type="compositionally biased region" description="Polar residues" evidence="18">
    <location>
        <begin position="197"/>
        <end position="206"/>
    </location>
</feature>
<feature type="domain" description="AAA+ ATPase" evidence="19">
    <location>
        <begin position="429"/>
        <end position="577"/>
    </location>
</feature>
<feature type="region of interest" description="Disordered" evidence="18">
    <location>
        <begin position="197"/>
        <end position="216"/>
    </location>
</feature>
<dbReference type="Pfam" id="PF00004">
    <property type="entry name" value="AAA"/>
    <property type="match status" value="2"/>
</dbReference>
<keyword evidence="12" id="KW-0576">Peroxisome</keyword>
<dbReference type="PANTHER" id="PTHR23077:SF12">
    <property type="entry name" value="PEROXISOMAL ATPASE PEX1"/>
    <property type="match status" value="1"/>
</dbReference>
<feature type="region of interest" description="Disordered" evidence="18">
    <location>
        <begin position="948"/>
        <end position="1037"/>
    </location>
</feature>
<dbReference type="SUPFAM" id="SSF54585">
    <property type="entry name" value="Cdc48 domain 2-like"/>
    <property type="match status" value="1"/>
</dbReference>
<keyword evidence="10" id="KW-0653">Protein transport</keyword>
<evidence type="ECO:0000256" key="11">
    <source>
        <dbReference type="ARBA" id="ARBA00023136"/>
    </source>
</evidence>
<evidence type="ECO:0000256" key="18">
    <source>
        <dbReference type="SAM" id="MobiDB-lite"/>
    </source>
</evidence>
<dbReference type="InterPro" id="IPR003960">
    <property type="entry name" value="ATPase_AAA_CS"/>
</dbReference>
<dbReference type="InterPro" id="IPR027417">
    <property type="entry name" value="P-loop_NTPase"/>
</dbReference>
<keyword evidence="8" id="KW-0378">Hydrolase</keyword>
<dbReference type="Gene3D" id="3.40.50.300">
    <property type="entry name" value="P-loop containing nucleotide triphosphate hydrolases"/>
    <property type="match status" value="2"/>
</dbReference>
<dbReference type="Proteomes" id="UP000629468">
    <property type="component" value="Unassembled WGS sequence"/>
</dbReference>
<evidence type="ECO:0000256" key="13">
    <source>
        <dbReference type="ARBA" id="ARBA00032509"/>
    </source>
</evidence>
<keyword evidence="4" id="KW-0963">Cytoplasm</keyword>
<dbReference type="EMBL" id="JABXXO010000003">
    <property type="protein sequence ID" value="KAF7782378.1"/>
    <property type="molecule type" value="Genomic_DNA"/>
</dbReference>
<dbReference type="InterPro" id="IPR029067">
    <property type="entry name" value="CDC48_domain_2-like_sf"/>
</dbReference>
<dbReference type="Gene3D" id="1.10.8.60">
    <property type="match status" value="2"/>
</dbReference>
<dbReference type="InterPro" id="IPR009010">
    <property type="entry name" value="Asp_de-COase-like_dom_sf"/>
</dbReference>
<feature type="domain" description="AAA+ ATPase" evidence="19">
    <location>
        <begin position="710"/>
        <end position="845"/>
    </location>
</feature>
<comment type="similarity">
    <text evidence="2">Belongs to the AAA ATPase family.</text>
</comment>
<evidence type="ECO:0000256" key="1">
    <source>
        <dbReference type="ARBA" id="ARBA00004514"/>
    </source>
</evidence>
<dbReference type="FunFam" id="1.10.8.60:FF:000105">
    <property type="entry name" value="PeRoXisome assembly factor"/>
    <property type="match status" value="1"/>
</dbReference>
<reference evidence="20 21" key="1">
    <citation type="journal article" name="Sci. Rep.">
        <title>Telomere-to-telomere assembled and centromere annotated genomes of the two main subspecies of the button mushroom Agaricus bisporus reveal especially polymorphic chromosome ends.</title>
        <authorList>
            <person name="Sonnenberg A.S.M."/>
            <person name="Sedaghat-Telgerd N."/>
            <person name="Lavrijssen B."/>
            <person name="Ohm R.A."/>
            <person name="Hendrickx P.M."/>
            <person name="Scholtmeijer K."/>
            <person name="Baars J.J.P."/>
            <person name="van Peer A."/>
        </authorList>
    </citation>
    <scope>NUCLEOTIDE SEQUENCE [LARGE SCALE GENOMIC DNA]</scope>
    <source>
        <strain evidence="20 21">H119_p4</strain>
    </source>
</reference>
<evidence type="ECO:0000256" key="12">
    <source>
        <dbReference type="ARBA" id="ARBA00023140"/>
    </source>
</evidence>
<dbReference type="InterPro" id="IPR003959">
    <property type="entry name" value="ATPase_AAA_core"/>
</dbReference>
<protein>
    <recommendedName>
        <fullName evidence="14">Peroxisomal ATPase PEX1</fullName>
    </recommendedName>
    <alternativeName>
        <fullName evidence="13">Peroxin-1</fullName>
    </alternativeName>
</protein>
<dbReference type="SUPFAM" id="SSF50692">
    <property type="entry name" value="ADC-like"/>
    <property type="match status" value="1"/>
</dbReference>
<dbReference type="GO" id="GO:0016887">
    <property type="term" value="F:ATP hydrolysis activity"/>
    <property type="evidence" value="ECO:0007669"/>
    <property type="project" value="InterPro"/>
</dbReference>
<evidence type="ECO:0000256" key="7">
    <source>
        <dbReference type="ARBA" id="ARBA00022741"/>
    </source>
</evidence>
<dbReference type="Pfam" id="PF09262">
    <property type="entry name" value="PEX-1N"/>
    <property type="match status" value="1"/>
</dbReference>
<organism evidence="20 21">
    <name type="scientific">Agaricus bisporus var. burnettii</name>
    <dbReference type="NCBI Taxonomy" id="192524"/>
    <lineage>
        <taxon>Eukaryota</taxon>
        <taxon>Fungi</taxon>
        <taxon>Dikarya</taxon>
        <taxon>Basidiomycota</taxon>
        <taxon>Agaricomycotina</taxon>
        <taxon>Agaricomycetes</taxon>
        <taxon>Agaricomycetidae</taxon>
        <taxon>Agaricales</taxon>
        <taxon>Agaricineae</taxon>
        <taxon>Agaricaceae</taxon>
        <taxon>Agaricus</taxon>
    </lineage>
</organism>
<gene>
    <name evidence="20" type="ORF">Agabi119p4_1754</name>
</gene>
<sequence>MPRRARIHFSSLRSSLVNLPISIYGPLLERGVRPQHLAVHLKSVSNGHGEAKNKVEAYVGWTGMASASSLAYFNASQSAGDDSFETIEIDPQYAQGLGFSEGDLIELGLIHDMRYATTVEAEPLTSDDWEIIDIHASHVESKLLSHVRVAKVGQEIDVWVMARTRIRLRVVNIDPPAKGDALLLTTNTEVIVASKPHGQSSFSDSIPQGHANGRELPTTEKAAVKPTTKIEGKTDHLRVLPSRFSNVPPTYSGTELVAFVSPWTFDTLFDAGREKGDGDKCLCYAARFKRLLPLADPTVDANSAKPEENPNPRILKAGSTEKGQESDQANSTDPVGSGQVYIGCLPDVIDGHIVFVALSEGVTEWDVVRLTVQPEYSPISVQKSSDRKPSPPAIYPTNFLAGVDVILEQCNRSCMRQFILHSQQQFVHGVSSLLITGRSGAGKTSIAKSIAKTLQEDSRTHAYIHYVDVSKHTEGAVRAIKTLFQYWFDNAAWHRPSVIVLDNLDALLAVEVEHADSFRSRQLTEVFLSIYSSAARTAAVNCRGIIMIATAVSTATLHPLLNTTHLFKEVVHIKPPNKDARKEILSRVVQNTLESAKDIIIDPENPVNFTAIATQTEGYSALDLQDLVARGIHQVAMRVVQGDPPKLTAADFTAAQVDFVPLSLRDVKLETSGVAWSDVGGLYETKQVLRETLEWPTKYAPIFAQSPLRLRSGLLLYGYPGCGKTLLASAVAKECGLNFISVKGPEILNKYIGASEKSVRDLFERASAAKPCVLFFDEFDSIAPKRGHDSTGVTDRVVNQLLTQMDGAEGLDGVYVLAATSRPDLIDSALLRPGRLDKSLLCDMPTKDERKDIFLAVSQNLRLSSTVDLDNLAARTEGYSGADLQALLYNAHLEVVHESIASLSPSDKPSTRDDETPIDFVVLGDKRKGKDNVMSRAEQVALQRRLRRIVNNHKNSNRGGTLSDSSSMKGDQSESKPKQHEIHQKHIDKVFESTRPSVPPEEHRRLKRIYNTFVADRSGELPVPSESGGIGSRVSLG</sequence>
<keyword evidence="6" id="KW-0677">Repeat</keyword>
<evidence type="ECO:0000256" key="15">
    <source>
        <dbReference type="ARBA" id="ARBA00046271"/>
    </source>
</evidence>
<evidence type="ECO:0000256" key="3">
    <source>
        <dbReference type="ARBA" id="ARBA00022448"/>
    </source>
</evidence>
<keyword evidence="3" id="KW-0813">Transport</keyword>
<evidence type="ECO:0000313" key="21">
    <source>
        <dbReference type="Proteomes" id="UP000629468"/>
    </source>
</evidence>
<keyword evidence="7" id="KW-0547">Nucleotide-binding</keyword>
<dbReference type="SUPFAM" id="SSF52540">
    <property type="entry name" value="P-loop containing nucleoside triphosphate hydrolases"/>
    <property type="match status" value="2"/>
</dbReference>
<evidence type="ECO:0000256" key="2">
    <source>
        <dbReference type="ARBA" id="ARBA00006914"/>
    </source>
</evidence>
<evidence type="ECO:0000256" key="17">
    <source>
        <dbReference type="ARBA" id="ARBA00064205"/>
    </source>
</evidence>
<dbReference type="InterPro" id="IPR015342">
    <property type="entry name" value="PEX1-N_C-lobe"/>
</dbReference>
<dbReference type="GO" id="GO:0005778">
    <property type="term" value="C:peroxisomal membrane"/>
    <property type="evidence" value="ECO:0007669"/>
    <property type="project" value="UniProtKB-SubCell"/>
</dbReference>
<evidence type="ECO:0000256" key="10">
    <source>
        <dbReference type="ARBA" id="ARBA00022927"/>
    </source>
</evidence>
<dbReference type="FunFam" id="3.40.50.300:FF:000149">
    <property type="entry name" value="Nuclear valosin-containing protein-like"/>
    <property type="match status" value="1"/>
</dbReference>
<dbReference type="AlphaFoldDB" id="A0A8H7F7Y8"/>
<comment type="subunit">
    <text evidence="17">Interacts with PEX6; forming the PEX1-PEX6 AAA ATPase complex, which is composed of a heterohexamer formed by a trimer of PEX1-PEX6 dimers.</text>
</comment>
<dbReference type="Gene3D" id="3.10.330.10">
    <property type="match status" value="1"/>
</dbReference>
<evidence type="ECO:0000256" key="6">
    <source>
        <dbReference type="ARBA" id="ARBA00022737"/>
    </source>
</evidence>
<dbReference type="GO" id="GO:0016558">
    <property type="term" value="P:protein import into peroxisome matrix"/>
    <property type="evidence" value="ECO:0007669"/>
    <property type="project" value="TreeGrafter"/>
</dbReference>
<evidence type="ECO:0000256" key="9">
    <source>
        <dbReference type="ARBA" id="ARBA00022840"/>
    </source>
</evidence>
<dbReference type="GO" id="GO:0005829">
    <property type="term" value="C:cytosol"/>
    <property type="evidence" value="ECO:0007669"/>
    <property type="project" value="UniProtKB-SubCell"/>
</dbReference>
<dbReference type="SMART" id="SM00382">
    <property type="entry name" value="AAA"/>
    <property type="match status" value="2"/>
</dbReference>
<comment type="catalytic activity">
    <reaction evidence="16">
        <text>ATP + H2O = ADP + phosphate + H(+)</text>
        <dbReference type="Rhea" id="RHEA:13065"/>
        <dbReference type="ChEBI" id="CHEBI:15377"/>
        <dbReference type="ChEBI" id="CHEBI:15378"/>
        <dbReference type="ChEBI" id="CHEBI:30616"/>
        <dbReference type="ChEBI" id="CHEBI:43474"/>
        <dbReference type="ChEBI" id="CHEBI:456216"/>
    </reaction>
    <physiologicalReaction direction="left-to-right" evidence="16">
        <dbReference type="Rhea" id="RHEA:13066"/>
    </physiologicalReaction>
</comment>
<dbReference type="InterPro" id="IPR050168">
    <property type="entry name" value="AAA_ATPase_domain"/>
</dbReference>
<accession>A0A8H7F7Y8</accession>
<evidence type="ECO:0000256" key="4">
    <source>
        <dbReference type="ARBA" id="ARBA00022490"/>
    </source>
</evidence>
<evidence type="ECO:0000256" key="14">
    <source>
        <dbReference type="ARBA" id="ARBA00034532"/>
    </source>
</evidence>
<dbReference type="CDD" id="cd00009">
    <property type="entry name" value="AAA"/>
    <property type="match status" value="1"/>
</dbReference>
<dbReference type="Pfam" id="PF17862">
    <property type="entry name" value="AAA_lid_3"/>
    <property type="match status" value="1"/>
</dbReference>
<evidence type="ECO:0000259" key="19">
    <source>
        <dbReference type="SMART" id="SM00382"/>
    </source>
</evidence>
<dbReference type="PANTHER" id="PTHR23077">
    <property type="entry name" value="AAA-FAMILY ATPASE"/>
    <property type="match status" value="1"/>
</dbReference>
<comment type="caution">
    <text evidence="20">The sequence shown here is derived from an EMBL/GenBank/DDBJ whole genome shotgun (WGS) entry which is preliminary data.</text>
</comment>
<dbReference type="PROSITE" id="PS00674">
    <property type="entry name" value="AAA"/>
    <property type="match status" value="1"/>
</dbReference>